<sequence>MNRRTNSYGPMQKTRAYTGIILRLQKGRSRQLQLTIFTKESGILYVYAPKGKKGYNQGFGSFMVFSPITFDAWERDHVLFMGEYESHRSTILDALTWDYYVYTQMFVEMVLALSPAGEPDERIYELIGCYSRAIASRNIRVATIIAGWQLTACAGYMPDTAAVQVYMGPGTDGRKTYYLSDEREDMQPVPLPSAVRQLWQTLLTYSWQKTDTIQLPRNQLAFLEHLLYSYVEELSGRQLKCRKLIEEGKKV</sequence>
<dbReference type="GO" id="GO:0006310">
    <property type="term" value="P:DNA recombination"/>
    <property type="evidence" value="ECO:0007669"/>
    <property type="project" value="InterPro"/>
</dbReference>
<dbReference type="InterPro" id="IPR042242">
    <property type="entry name" value="RecO_C"/>
</dbReference>
<dbReference type="SUPFAM" id="SSF57863">
    <property type="entry name" value="ArfGap/RecO-like zinc finger"/>
    <property type="match status" value="1"/>
</dbReference>
<dbReference type="Gene3D" id="1.20.1440.120">
    <property type="entry name" value="Recombination protein O, C-terminal domain"/>
    <property type="match status" value="1"/>
</dbReference>
<reference evidence="1 2" key="1">
    <citation type="submission" date="2020-04" db="EMBL/GenBank/DDBJ databases">
        <authorList>
            <person name="Hitch T.C.A."/>
            <person name="Wylensek D."/>
            <person name="Clavel T."/>
        </authorList>
    </citation>
    <scope>NUCLEOTIDE SEQUENCE [LARGE SCALE GENOMIC DNA]</scope>
    <source>
        <strain evidence="1 2">Oil-RF-744-FAT-WT-6-1</strain>
    </source>
</reference>
<evidence type="ECO:0000313" key="1">
    <source>
        <dbReference type="EMBL" id="NME28739.1"/>
    </source>
</evidence>
<name>A0A848C0B5_9FIRM</name>
<evidence type="ECO:0000313" key="2">
    <source>
        <dbReference type="Proteomes" id="UP000591071"/>
    </source>
</evidence>
<dbReference type="AlphaFoldDB" id="A0A848C0B5"/>
<dbReference type="Proteomes" id="UP000591071">
    <property type="component" value="Unassembled WGS sequence"/>
</dbReference>
<dbReference type="InterPro" id="IPR037278">
    <property type="entry name" value="ARFGAP/RecO"/>
</dbReference>
<comment type="caution">
    <text evidence="1">The sequence shown here is derived from an EMBL/GenBank/DDBJ whole genome shotgun (WGS) entry which is preliminary data.</text>
</comment>
<dbReference type="RefSeq" id="WP_170087755.1">
    <property type="nucleotide sequence ID" value="NZ_JABAFG010000014.1"/>
</dbReference>
<organism evidence="1 2">
    <name type="scientific">Megasphaera hexanoica</name>
    <dbReference type="NCBI Taxonomy" id="1675036"/>
    <lineage>
        <taxon>Bacteria</taxon>
        <taxon>Bacillati</taxon>
        <taxon>Bacillota</taxon>
        <taxon>Negativicutes</taxon>
        <taxon>Veillonellales</taxon>
        <taxon>Veillonellaceae</taxon>
        <taxon>Megasphaera</taxon>
    </lineage>
</organism>
<dbReference type="InterPro" id="IPR003717">
    <property type="entry name" value="RecO"/>
</dbReference>
<proteinExistence type="predicted"/>
<dbReference type="GO" id="GO:0006302">
    <property type="term" value="P:double-strand break repair"/>
    <property type="evidence" value="ECO:0007669"/>
    <property type="project" value="TreeGrafter"/>
</dbReference>
<dbReference type="Pfam" id="PF02565">
    <property type="entry name" value="RecO_C"/>
    <property type="match status" value="1"/>
</dbReference>
<dbReference type="PANTHER" id="PTHR33991">
    <property type="entry name" value="DNA REPAIR PROTEIN RECO"/>
    <property type="match status" value="1"/>
</dbReference>
<gene>
    <name evidence="1" type="ORF">HF872_08940</name>
</gene>
<accession>A0A848C0B5</accession>
<dbReference type="GO" id="GO:0043590">
    <property type="term" value="C:bacterial nucleoid"/>
    <property type="evidence" value="ECO:0007669"/>
    <property type="project" value="TreeGrafter"/>
</dbReference>
<protein>
    <submittedName>
        <fullName evidence="1">DNA repair protein RecO</fullName>
    </submittedName>
</protein>
<dbReference type="EMBL" id="JABAFG010000014">
    <property type="protein sequence ID" value="NME28739.1"/>
    <property type="molecule type" value="Genomic_DNA"/>
</dbReference>
<dbReference type="PANTHER" id="PTHR33991:SF1">
    <property type="entry name" value="DNA REPAIR PROTEIN RECO"/>
    <property type="match status" value="1"/>
</dbReference>